<feature type="region of interest" description="Disordered" evidence="6">
    <location>
        <begin position="483"/>
        <end position="503"/>
    </location>
</feature>
<name>A0AA39TG23_ACESA</name>
<feature type="compositionally biased region" description="Basic and acidic residues" evidence="6">
    <location>
        <begin position="435"/>
        <end position="445"/>
    </location>
</feature>
<evidence type="ECO:0000256" key="6">
    <source>
        <dbReference type="SAM" id="MobiDB-lite"/>
    </source>
</evidence>
<dbReference type="InterPro" id="IPR008942">
    <property type="entry name" value="ENTH_VHS"/>
</dbReference>
<protein>
    <submittedName>
        <fullName evidence="9">Uncharacterized protein</fullName>
    </submittedName>
</protein>
<keyword evidence="5" id="KW-0472">Membrane</keyword>
<evidence type="ECO:0000256" key="5">
    <source>
        <dbReference type="ARBA" id="ARBA00023136"/>
    </source>
</evidence>
<keyword evidence="3" id="KW-0813">Transport</keyword>
<reference evidence="9" key="2">
    <citation type="submission" date="2023-06" db="EMBL/GenBank/DDBJ databases">
        <authorList>
            <person name="Swenson N.G."/>
            <person name="Wegrzyn J.L."/>
            <person name="Mcevoy S.L."/>
        </authorList>
    </citation>
    <scope>NUCLEOTIDE SEQUENCE</scope>
    <source>
        <strain evidence="9">NS2018</strain>
        <tissue evidence="9">Leaf</tissue>
    </source>
</reference>
<comment type="subcellular location">
    <subcellularLocation>
        <location evidence="1">Membrane</location>
        <topology evidence="1">Peripheral membrane protein</topology>
    </subcellularLocation>
</comment>
<feature type="domain" description="VHS" evidence="7">
    <location>
        <begin position="87"/>
        <end position="216"/>
    </location>
</feature>
<evidence type="ECO:0000256" key="2">
    <source>
        <dbReference type="ARBA" id="ARBA00007708"/>
    </source>
</evidence>
<evidence type="ECO:0000313" key="9">
    <source>
        <dbReference type="EMBL" id="KAK0606398.1"/>
    </source>
</evidence>
<dbReference type="PROSITE" id="PS50179">
    <property type="entry name" value="VHS"/>
    <property type="match status" value="1"/>
</dbReference>
<dbReference type="PANTHER" id="PTHR45898">
    <property type="entry name" value="TOM1-LIKE PROTEIN"/>
    <property type="match status" value="1"/>
</dbReference>
<dbReference type="GO" id="GO:0016020">
    <property type="term" value="C:membrane"/>
    <property type="evidence" value="ECO:0007669"/>
    <property type="project" value="UniProtKB-SubCell"/>
</dbReference>
<evidence type="ECO:0000256" key="4">
    <source>
        <dbReference type="ARBA" id="ARBA00022927"/>
    </source>
</evidence>
<dbReference type="SMART" id="SM00288">
    <property type="entry name" value="VHS"/>
    <property type="match status" value="1"/>
</dbReference>
<feature type="region of interest" description="Disordered" evidence="6">
    <location>
        <begin position="361"/>
        <end position="419"/>
    </location>
</feature>
<dbReference type="GO" id="GO:0043328">
    <property type="term" value="P:protein transport to vacuole involved in ubiquitin-dependent protein catabolic process via the multivesicular body sorting pathway"/>
    <property type="evidence" value="ECO:0007669"/>
    <property type="project" value="InterPro"/>
</dbReference>
<evidence type="ECO:0000259" key="8">
    <source>
        <dbReference type="PROSITE" id="PS50909"/>
    </source>
</evidence>
<feature type="compositionally biased region" description="Polar residues" evidence="6">
    <location>
        <begin position="487"/>
        <end position="503"/>
    </location>
</feature>
<keyword evidence="4" id="KW-0653">Protein transport</keyword>
<dbReference type="EMBL" id="JAUESC010000002">
    <property type="protein sequence ID" value="KAK0606398.1"/>
    <property type="molecule type" value="Genomic_DNA"/>
</dbReference>
<dbReference type="PANTHER" id="PTHR45898:SF3">
    <property type="entry name" value="TOM1-LIKE PROTEIN 5"/>
    <property type="match status" value="1"/>
</dbReference>
<feature type="domain" description="GAT" evidence="8">
    <location>
        <begin position="261"/>
        <end position="349"/>
    </location>
</feature>
<dbReference type="GO" id="GO:0005737">
    <property type="term" value="C:cytoplasm"/>
    <property type="evidence" value="ECO:0007669"/>
    <property type="project" value="UniProtKB-ARBA"/>
</dbReference>
<gene>
    <name evidence="9" type="ORF">LWI29_037294</name>
</gene>
<dbReference type="Proteomes" id="UP001168877">
    <property type="component" value="Unassembled WGS sequence"/>
</dbReference>
<evidence type="ECO:0000259" key="7">
    <source>
        <dbReference type="PROSITE" id="PS50179"/>
    </source>
</evidence>
<evidence type="ECO:0000313" key="10">
    <source>
        <dbReference type="Proteomes" id="UP001168877"/>
    </source>
</evidence>
<dbReference type="InterPro" id="IPR038425">
    <property type="entry name" value="GAT_sf"/>
</dbReference>
<dbReference type="Pfam" id="PF03127">
    <property type="entry name" value="GAT"/>
    <property type="match status" value="1"/>
</dbReference>
<feature type="region of interest" description="Disordered" evidence="6">
    <location>
        <begin position="217"/>
        <end position="244"/>
    </location>
</feature>
<dbReference type="CDD" id="cd03561">
    <property type="entry name" value="VHS"/>
    <property type="match status" value="1"/>
</dbReference>
<comment type="similarity">
    <text evidence="2">Belongs to the TOM1 family.</text>
</comment>
<evidence type="ECO:0000256" key="1">
    <source>
        <dbReference type="ARBA" id="ARBA00004170"/>
    </source>
</evidence>
<dbReference type="Pfam" id="PF00790">
    <property type="entry name" value="VHS"/>
    <property type="match status" value="1"/>
</dbReference>
<accession>A0AA39TG23</accession>
<evidence type="ECO:0000256" key="3">
    <source>
        <dbReference type="ARBA" id="ARBA00022448"/>
    </source>
</evidence>
<proteinExistence type="inferred from homology"/>
<dbReference type="InterPro" id="IPR044836">
    <property type="entry name" value="TOL_plant"/>
</dbReference>
<dbReference type="Gene3D" id="1.25.40.90">
    <property type="match status" value="1"/>
</dbReference>
<dbReference type="InterPro" id="IPR004152">
    <property type="entry name" value="GAT_dom"/>
</dbReference>
<dbReference type="CDD" id="cd14231">
    <property type="entry name" value="GAT_GGA-like_plant"/>
    <property type="match status" value="1"/>
</dbReference>
<dbReference type="SUPFAM" id="SSF89009">
    <property type="entry name" value="GAT-like domain"/>
    <property type="match status" value="1"/>
</dbReference>
<feature type="compositionally biased region" description="Polar residues" evidence="6">
    <location>
        <begin position="220"/>
        <end position="234"/>
    </location>
</feature>
<feature type="region of interest" description="Disordered" evidence="6">
    <location>
        <begin position="432"/>
        <end position="461"/>
    </location>
</feature>
<comment type="caution">
    <text evidence="9">The sequence shown here is derived from an EMBL/GenBank/DDBJ whole genome shotgun (WGS) entry which is preliminary data.</text>
</comment>
<organism evidence="9 10">
    <name type="scientific">Acer saccharum</name>
    <name type="common">Sugar maple</name>
    <dbReference type="NCBI Taxonomy" id="4024"/>
    <lineage>
        <taxon>Eukaryota</taxon>
        <taxon>Viridiplantae</taxon>
        <taxon>Streptophyta</taxon>
        <taxon>Embryophyta</taxon>
        <taxon>Tracheophyta</taxon>
        <taxon>Spermatophyta</taxon>
        <taxon>Magnoliopsida</taxon>
        <taxon>eudicotyledons</taxon>
        <taxon>Gunneridae</taxon>
        <taxon>Pentapetalae</taxon>
        <taxon>rosids</taxon>
        <taxon>malvids</taxon>
        <taxon>Sapindales</taxon>
        <taxon>Sapindaceae</taxon>
        <taxon>Hippocastanoideae</taxon>
        <taxon>Acereae</taxon>
        <taxon>Acer</taxon>
    </lineage>
</organism>
<dbReference type="AlphaFoldDB" id="A0AA39TG23"/>
<sequence length="503" mass="55053">MSARAACCEVRSADGGCPSGIATGSEPGGWFISSSGNSSTLSLFSSPSSQSENRYKFKIVTNTGISLGTLVCKINKQKMAAELVNSATSEKLAEVDWSKNIEICELVARDQRQAKDVIKAIKKRLGSKNSNAQLYAVMLLEMLMNNIGEHIHKLVIDRGILSILVKIVMKKSDLPVRERAFLLLDATQTSLGGASGKFPQYYTAYYELVSAGVQFPQRPHTVTSSQPSSQANESNKPKPNGQLTSSIHEGVAAALAQQSEPQIVPESSIIQKASNALEVLKEVLDAVDTQHPEGAKDEFTLDLVEQCSFQKQRVMHLVMTSRDETVVSRAIDLNDQLQKILSRHDALLAGRSPFTANNINHEDAYPSARSTSTANHVNHEEEEEEEAEQLFRRMRKGKACARPEDEEETPERPPLGFLGASIPAERLNRPLIRPVHTEPPPHESNAHAPSVTIPPPPAKHVEREKFFQEKKVDGSTMAGHMRGLSLHSRNASSSCSGSIDFSE</sequence>
<dbReference type="InterPro" id="IPR002014">
    <property type="entry name" value="VHS_dom"/>
</dbReference>
<keyword evidence="10" id="KW-1185">Reference proteome</keyword>
<dbReference type="PROSITE" id="PS50909">
    <property type="entry name" value="GAT"/>
    <property type="match status" value="1"/>
</dbReference>
<dbReference type="FunFam" id="1.25.40.90:FF:000028">
    <property type="entry name" value="TOM1-like protein 2"/>
    <property type="match status" value="1"/>
</dbReference>
<dbReference type="GO" id="GO:0043130">
    <property type="term" value="F:ubiquitin binding"/>
    <property type="evidence" value="ECO:0007669"/>
    <property type="project" value="InterPro"/>
</dbReference>
<dbReference type="GO" id="GO:0035091">
    <property type="term" value="F:phosphatidylinositol binding"/>
    <property type="evidence" value="ECO:0007669"/>
    <property type="project" value="InterPro"/>
</dbReference>
<dbReference type="SUPFAM" id="SSF48464">
    <property type="entry name" value="ENTH/VHS domain"/>
    <property type="match status" value="1"/>
</dbReference>
<dbReference type="Gene3D" id="1.20.58.160">
    <property type="match status" value="1"/>
</dbReference>
<reference evidence="9" key="1">
    <citation type="journal article" date="2022" name="Plant J.">
        <title>Strategies of tolerance reflected in two North American maple genomes.</title>
        <authorList>
            <person name="McEvoy S.L."/>
            <person name="Sezen U.U."/>
            <person name="Trouern-Trend A."/>
            <person name="McMahon S.M."/>
            <person name="Schaberg P.G."/>
            <person name="Yang J."/>
            <person name="Wegrzyn J.L."/>
            <person name="Swenson N.G."/>
        </authorList>
    </citation>
    <scope>NUCLEOTIDE SEQUENCE</scope>
    <source>
        <strain evidence="9">NS2018</strain>
    </source>
</reference>